<dbReference type="AlphaFoldDB" id="A0A8H3QDC9"/>
<proteinExistence type="predicted"/>
<dbReference type="EMBL" id="BLAL01000012">
    <property type="protein sequence ID" value="GES74857.1"/>
    <property type="molecule type" value="Genomic_DNA"/>
</dbReference>
<name>A0A8H3QDC9_9GLOM</name>
<reference evidence="1" key="1">
    <citation type="submission" date="2019-10" db="EMBL/GenBank/DDBJ databases">
        <title>Conservation and host-specific expression of non-tandemly repeated heterogenous ribosome RNA gene in arbuscular mycorrhizal fungi.</title>
        <authorList>
            <person name="Maeda T."/>
            <person name="Kobayashi Y."/>
            <person name="Nakagawa T."/>
            <person name="Ezawa T."/>
            <person name="Yamaguchi K."/>
            <person name="Bino T."/>
            <person name="Nishimoto Y."/>
            <person name="Shigenobu S."/>
            <person name="Kawaguchi M."/>
        </authorList>
    </citation>
    <scope>NUCLEOTIDE SEQUENCE</scope>
    <source>
        <strain evidence="1">HR1</strain>
    </source>
</reference>
<evidence type="ECO:0000313" key="2">
    <source>
        <dbReference type="Proteomes" id="UP000615446"/>
    </source>
</evidence>
<dbReference type="Proteomes" id="UP000615446">
    <property type="component" value="Unassembled WGS sequence"/>
</dbReference>
<evidence type="ECO:0000313" key="1">
    <source>
        <dbReference type="EMBL" id="GES74857.1"/>
    </source>
</evidence>
<gene>
    <name evidence="1" type="ORF">RCL2_000231900</name>
</gene>
<protein>
    <submittedName>
        <fullName evidence="1">Uncharacterized protein</fullName>
    </submittedName>
</protein>
<organism evidence="1 2">
    <name type="scientific">Rhizophagus clarus</name>
    <dbReference type="NCBI Taxonomy" id="94130"/>
    <lineage>
        <taxon>Eukaryota</taxon>
        <taxon>Fungi</taxon>
        <taxon>Fungi incertae sedis</taxon>
        <taxon>Mucoromycota</taxon>
        <taxon>Glomeromycotina</taxon>
        <taxon>Glomeromycetes</taxon>
        <taxon>Glomerales</taxon>
        <taxon>Glomeraceae</taxon>
        <taxon>Rhizophagus</taxon>
    </lineage>
</organism>
<accession>A0A8H3QDC9</accession>
<sequence length="817" mass="94611">MENNGECSQKRILQQTTLNFPVLSYTHFDSSNKKGKNKLVDHIDHGEVANNEKETTLLKPIKQLKQVTLNFPSITNNIRKKCFFSDIDTDDNGTDIDEESDDDECSDDEYNAVPRDGELHMCPKEKKLRRHKYFSRLINPKHIRCICEKDLKLDKRYSVKNLKIHVCSKKACNAKIQGQHSVEKYFKSSSDEIPLSMQFPCQGLSNDQIKHYILHYPSDFGGSKRETELACQLFPQKFKDGHLVYSKLNPDERQELYSLQRAHATWFLDQGNLSVTSAKCKKFTAHESKICEECDKLRNNSRFHDAISMQHATEKTFKYIPKRHIQDNRLVQLLGDDKLKTLYGNAIDKESDKCNMWTKLAEYGKKAHLKQIKLLVSYLLSDSSKEYGILRKMLGGMDPRSIRYLRVQNGPVVAMTDCTKIRTKLTYSQELRCIVGSTLSFDSTNVITYDDIHLKIKEIQDNKAIASQVRCIVLKIPISRIPPVVIALLLTKGDSKTQEIYTILKKVVDMSIQANINLISIGADSAITEYNAQVLLMQGNDTQEFLTYDNEIYNVHFRAPIYSGKPIICIQDPKHAKKNGRNAIHSGARFLVLGNYTVRYDQIYQLAQEENFALYMRDVINVDKQDDGAAYRVFCSTFLAQCQNNGHLDHDKSALFVYLFIFGELFDSFLNRDIYHKTRIIMAMRAYFFLSTWKNYIEQCVILHSAKWYNMNKSCISPQSFNIFCSLLILAHRNYYSNYPFFPWEYGTEALEHLFEIARQLIPDFTYYELYKVISQVQHRDNILRSENISDIQEKKSAAGYIFDFDTCISDINIEIL</sequence>
<comment type="caution">
    <text evidence="1">The sequence shown here is derived from an EMBL/GenBank/DDBJ whole genome shotgun (WGS) entry which is preliminary data.</text>
</comment>
<dbReference type="OrthoDB" id="2416157at2759"/>